<dbReference type="PANTHER" id="PTHR47134">
    <property type="entry name" value="TUMOR NECROSIS FACTOR RECEPTOR SUPERFAMILY MEMBER 11A"/>
    <property type="match status" value="1"/>
</dbReference>
<evidence type="ECO:0000256" key="4">
    <source>
        <dbReference type="SAM" id="SignalP"/>
    </source>
</evidence>
<dbReference type="PROSITE" id="PS00652">
    <property type="entry name" value="TNFR_NGFR_1"/>
    <property type="match status" value="1"/>
</dbReference>
<dbReference type="GO" id="GO:0070555">
    <property type="term" value="P:response to interleukin-1"/>
    <property type="evidence" value="ECO:0007669"/>
    <property type="project" value="TreeGrafter"/>
</dbReference>
<evidence type="ECO:0000256" key="3">
    <source>
        <dbReference type="SAM" id="Phobius"/>
    </source>
</evidence>
<feature type="domain" description="TNFR-Cys" evidence="5">
    <location>
        <begin position="32"/>
        <end position="66"/>
    </location>
</feature>
<evidence type="ECO:0000259" key="5">
    <source>
        <dbReference type="PROSITE" id="PS50050"/>
    </source>
</evidence>
<dbReference type="FunCoup" id="A0A6J2UWE4">
    <property type="interactions" value="989"/>
</dbReference>
<feature type="repeat" description="TNFR-Cys" evidence="1">
    <location>
        <begin position="32"/>
        <end position="66"/>
    </location>
</feature>
<dbReference type="GeneID" id="115806674"/>
<keyword evidence="3" id="KW-1133">Transmembrane helix</keyword>
<dbReference type="GO" id="GO:0009897">
    <property type="term" value="C:external side of plasma membrane"/>
    <property type="evidence" value="ECO:0007669"/>
    <property type="project" value="TreeGrafter"/>
</dbReference>
<keyword evidence="7" id="KW-0675">Receptor</keyword>
<accession>A0A6J2UWE4</accession>
<dbReference type="PANTHER" id="PTHR47134:SF1">
    <property type="entry name" value="TUMOR NECROSIS FACTOR RECEPTOR SUPERFAMILY MEMBER 11A"/>
    <property type="match status" value="1"/>
</dbReference>
<feature type="disulfide bond" evidence="1">
    <location>
        <begin position="48"/>
        <end position="66"/>
    </location>
</feature>
<keyword evidence="4" id="KW-0732">Signal</keyword>
<dbReference type="GO" id="GO:0019955">
    <property type="term" value="F:cytokine binding"/>
    <property type="evidence" value="ECO:0007669"/>
    <property type="project" value="TreeGrafter"/>
</dbReference>
<feature type="compositionally biased region" description="Polar residues" evidence="2">
    <location>
        <begin position="548"/>
        <end position="571"/>
    </location>
</feature>
<dbReference type="SUPFAM" id="SSF57586">
    <property type="entry name" value="TNF receptor-like"/>
    <property type="match status" value="2"/>
</dbReference>
<name>A0A6J2UWE4_CHACN</name>
<evidence type="ECO:0000256" key="2">
    <source>
        <dbReference type="SAM" id="MobiDB-lite"/>
    </source>
</evidence>
<dbReference type="RefSeq" id="XP_030623396.1">
    <property type="nucleotide sequence ID" value="XM_030767536.1"/>
</dbReference>
<dbReference type="GO" id="GO:0005031">
    <property type="term" value="F:tumor necrosis factor receptor activity"/>
    <property type="evidence" value="ECO:0007669"/>
    <property type="project" value="TreeGrafter"/>
</dbReference>
<feature type="chain" id="PRO_5026732761" evidence="4">
    <location>
        <begin position="29"/>
        <end position="587"/>
    </location>
</feature>
<evidence type="ECO:0000313" key="6">
    <source>
        <dbReference type="Proteomes" id="UP000504632"/>
    </source>
</evidence>
<evidence type="ECO:0000313" key="7">
    <source>
        <dbReference type="RefSeq" id="XP_030623396.1"/>
    </source>
</evidence>
<keyword evidence="3" id="KW-0812">Transmembrane</keyword>
<reference evidence="7" key="1">
    <citation type="submission" date="2025-08" db="UniProtKB">
        <authorList>
            <consortium name="RefSeq"/>
        </authorList>
    </citation>
    <scope>IDENTIFICATION</scope>
</reference>
<dbReference type="AlphaFoldDB" id="A0A6J2UWE4"/>
<sequence length="587" mass="63459">MRLHFTTSWIFQGWIVFFIALCIQEVFAKPSGCGQNQYKKDNVCCSKCEPGKYLYAECEGNKDTVCVPCGTNEYQPDWNLETKCIQQKYCDTGKGFSPTRPSNATAPVPCQCKQGYQCSVINCEFCVKIPPCRPGHGFVMKDSGEGSCEACKYGFFSDSDSIDPCKKWTDCKANGKTEKRPGTATADVTCGPPHTGPQPWLVVEMVLSIIVVVSLIILFLFCYKNRLTLLTVNLRSCVQSLKRTRIQQETSTPPFSSSNGQQTCTLYEITCHLIRQDDDPAKSFSMCPSSRLTSPKEESDKPDQERDGDQADGSSSTPSEMSEGGPSSPLSGSSCSCVLSMKEPVEVGENEDCSQVVAPGVDGSCSCGGVDPEAGEGGSEGQTLLQEAFLCDNCCPENVGVCGERSQLQESHDLYLCDHATKEQTVPGERGCRGDGALVQGLYRQNEPCCCSIDSTTMAMMSSVSANNQGLTLIDSNDMKLSESDPEYQGQCTEAALTSGQVTGNNNTTFISNGQVMNFSGDVIVVYVSQTSLGGGSADTEEPFSCPVQEQSNEESFQSAPKPSISTTPPQRSLPVQEASDEWPLKN</sequence>
<dbReference type="GO" id="GO:0045780">
    <property type="term" value="P:positive regulation of bone resorption"/>
    <property type="evidence" value="ECO:0007669"/>
    <property type="project" value="TreeGrafter"/>
</dbReference>
<keyword evidence="3" id="KW-0472">Membrane</keyword>
<dbReference type="Proteomes" id="UP000504632">
    <property type="component" value="Chromosome 3"/>
</dbReference>
<dbReference type="SMART" id="SM00208">
    <property type="entry name" value="TNFR"/>
    <property type="match status" value="3"/>
</dbReference>
<dbReference type="OrthoDB" id="9889060at2759"/>
<dbReference type="InterPro" id="IPR001368">
    <property type="entry name" value="TNFR/NGFR_Cys_rich_reg"/>
</dbReference>
<gene>
    <name evidence="7" type="primary">tnfrsf11a</name>
</gene>
<comment type="caution">
    <text evidence="1">Lacks conserved residue(s) required for the propagation of feature annotation.</text>
</comment>
<proteinExistence type="predicted"/>
<feature type="region of interest" description="Disordered" evidence="2">
    <location>
        <begin position="536"/>
        <end position="587"/>
    </location>
</feature>
<dbReference type="CTD" id="8792"/>
<keyword evidence="6" id="KW-1185">Reference proteome</keyword>
<organism evidence="6 7">
    <name type="scientific">Chanos chanos</name>
    <name type="common">Milkfish</name>
    <name type="synonym">Mugil chanos</name>
    <dbReference type="NCBI Taxonomy" id="29144"/>
    <lineage>
        <taxon>Eukaryota</taxon>
        <taxon>Metazoa</taxon>
        <taxon>Chordata</taxon>
        <taxon>Craniata</taxon>
        <taxon>Vertebrata</taxon>
        <taxon>Euteleostomi</taxon>
        <taxon>Actinopterygii</taxon>
        <taxon>Neopterygii</taxon>
        <taxon>Teleostei</taxon>
        <taxon>Ostariophysi</taxon>
        <taxon>Gonorynchiformes</taxon>
        <taxon>Chanidae</taxon>
        <taxon>Chanos</taxon>
    </lineage>
</organism>
<feature type="compositionally biased region" description="Low complexity" evidence="2">
    <location>
        <begin position="313"/>
        <end position="334"/>
    </location>
</feature>
<dbReference type="Gene3D" id="2.10.50.10">
    <property type="entry name" value="Tumor Necrosis Factor Receptor, subunit A, domain 2"/>
    <property type="match status" value="2"/>
</dbReference>
<feature type="disulfide bond" evidence="1">
    <location>
        <begin position="45"/>
        <end position="58"/>
    </location>
</feature>
<feature type="compositionally biased region" description="Basic and acidic residues" evidence="2">
    <location>
        <begin position="294"/>
        <end position="309"/>
    </location>
</feature>
<dbReference type="GO" id="GO:0001503">
    <property type="term" value="P:ossification"/>
    <property type="evidence" value="ECO:0007669"/>
    <property type="project" value="TreeGrafter"/>
</dbReference>
<feature type="transmembrane region" description="Helical" evidence="3">
    <location>
        <begin position="200"/>
        <end position="223"/>
    </location>
</feature>
<dbReference type="InterPro" id="IPR053075">
    <property type="entry name" value="TNFRSF11A"/>
</dbReference>
<dbReference type="InParanoid" id="A0A6J2UWE4"/>
<keyword evidence="1" id="KW-1015">Disulfide bond</keyword>
<feature type="region of interest" description="Disordered" evidence="2">
    <location>
        <begin position="284"/>
        <end position="334"/>
    </location>
</feature>
<feature type="signal peptide" evidence="4">
    <location>
        <begin position="1"/>
        <end position="28"/>
    </location>
</feature>
<protein>
    <submittedName>
        <fullName evidence="7">Tumor necrosis factor receptor superfamily member 11A</fullName>
    </submittedName>
</protein>
<evidence type="ECO:0000256" key="1">
    <source>
        <dbReference type="PROSITE-ProRule" id="PRU00206"/>
    </source>
</evidence>
<dbReference type="PROSITE" id="PS50050">
    <property type="entry name" value="TNFR_NGFR_2"/>
    <property type="match status" value="1"/>
</dbReference>
<dbReference type="GO" id="GO:0072674">
    <property type="term" value="P:multinuclear osteoclast differentiation"/>
    <property type="evidence" value="ECO:0007669"/>
    <property type="project" value="TreeGrafter"/>
</dbReference>